<dbReference type="AlphaFoldDB" id="A0A6J0AZQ0"/>
<proteinExistence type="inferred from homology"/>
<evidence type="ECO:0000256" key="2">
    <source>
        <dbReference type="ARBA" id="ARBA00004613"/>
    </source>
</evidence>
<dbReference type="OrthoDB" id="9835306at2759"/>
<dbReference type="Pfam" id="PF00074">
    <property type="entry name" value="RnaseA"/>
    <property type="match status" value="1"/>
</dbReference>
<dbReference type="InterPro" id="IPR023412">
    <property type="entry name" value="RNaseA_domain"/>
</dbReference>
<evidence type="ECO:0000259" key="10">
    <source>
        <dbReference type="SMART" id="SM00092"/>
    </source>
</evidence>
<dbReference type="PANTHER" id="PTHR11437:SF14">
    <property type="entry name" value="INACTIVE RIBONUCLEASE-LIKE PROTEIN 9"/>
    <property type="match status" value="1"/>
</dbReference>
<protein>
    <recommendedName>
        <fullName evidence="4">Inactive ribonuclease-like protein 9</fullName>
    </recommendedName>
</protein>
<name>A0A6J0AZQ0_VICPA</name>
<keyword evidence="5" id="KW-0964">Secreted</keyword>
<dbReference type="InParanoid" id="A0A6J0AZQ0"/>
<organism evidence="11 12">
    <name type="scientific">Vicugna pacos</name>
    <name type="common">Alpaca</name>
    <name type="synonym">Lama pacos</name>
    <dbReference type="NCBI Taxonomy" id="30538"/>
    <lineage>
        <taxon>Eukaryota</taxon>
        <taxon>Metazoa</taxon>
        <taxon>Chordata</taxon>
        <taxon>Craniata</taxon>
        <taxon>Vertebrata</taxon>
        <taxon>Euteleostomi</taxon>
        <taxon>Mammalia</taxon>
        <taxon>Eutheria</taxon>
        <taxon>Laurasiatheria</taxon>
        <taxon>Artiodactyla</taxon>
        <taxon>Tylopoda</taxon>
        <taxon>Camelidae</taxon>
        <taxon>Vicugna</taxon>
    </lineage>
</organism>
<evidence type="ECO:0000256" key="7">
    <source>
        <dbReference type="ARBA" id="ARBA00023157"/>
    </source>
</evidence>
<evidence type="ECO:0000256" key="8">
    <source>
        <dbReference type="ARBA" id="ARBA00023180"/>
    </source>
</evidence>
<dbReference type="SUPFAM" id="SSF54076">
    <property type="entry name" value="RNase A-like"/>
    <property type="match status" value="1"/>
</dbReference>
<dbReference type="CTD" id="390443"/>
<dbReference type="GO" id="GO:0003676">
    <property type="term" value="F:nucleic acid binding"/>
    <property type="evidence" value="ECO:0007669"/>
    <property type="project" value="InterPro"/>
</dbReference>
<comment type="similarity">
    <text evidence="3">Belongs to the pancreatic ribonuclease family.</text>
</comment>
<keyword evidence="11" id="KW-1185">Reference proteome</keyword>
<evidence type="ECO:0000256" key="1">
    <source>
        <dbReference type="ARBA" id="ARBA00002915"/>
    </source>
</evidence>
<gene>
    <name evidence="12 13 14" type="primary">RNASE9</name>
</gene>
<evidence type="ECO:0000256" key="6">
    <source>
        <dbReference type="ARBA" id="ARBA00022729"/>
    </source>
</evidence>
<evidence type="ECO:0000256" key="3">
    <source>
        <dbReference type="ARBA" id="ARBA00005600"/>
    </source>
</evidence>
<evidence type="ECO:0000256" key="4">
    <source>
        <dbReference type="ARBA" id="ARBA00014966"/>
    </source>
</evidence>
<comment type="function">
    <text evidence="1">Does not exhibit any ribonuclease activity.</text>
</comment>
<evidence type="ECO:0000313" key="13">
    <source>
        <dbReference type="RefSeq" id="XP_072820049.1"/>
    </source>
</evidence>
<keyword evidence="8" id="KW-0325">Glycoprotein</keyword>
<dbReference type="KEGG" id="vpc:102529112"/>
<dbReference type="Gene3D" id="3.10.130.10">
    <property type="entry name" value="Ribonuclease A-like domain"/>
    <property type="match status" value="1"/>
</dbReference>
<comment type="subcellular location">
    <subcellularLocation>
        <location evidence="2">Secreted</location>
    </subcellularLocation>
</comment>
<keyword evidence="7" id="KW-1015">Disulfide bond</keyword>
<dbReference type="RefSeq" id="XP_072820049.1">
    <property type="nucleotide sequence ID" value="XM_072963948.1"/>
</dbReference>
<feature type="signal peptide" evidence="9">
    <location>
        <begin position="1"/>
        <end position="22"/>
    </location>
</feature>
<evidence type="ECO:0000256" key="9">
    <source>
        <dbReference type="SAM" id="SignalP"/>
    </source>
</evidence>
<evidence type="ECO:0000256" key="5">
    <source>
        <dbReference type="ARBA" id="ARBA00022525"/>
    </source>
</evidence>
<dbReference type="InterPro" id="IPR001427">
    <property type="entry name" value="RNaseA"/>
</dbReference>
<dbReference type="CDD" id="cd00163">
    <property type="entry name" value="RNase_A"/>
    <property type="match status" value="1"/>
</dbReference>
<dbReference type="GO" id="GO:0005576">
    <property type="term" value="C:extracellular region"/>
    <property type="evidence" value="ECO:0007669"/>
    <property type="project" value="UniProtKB-SubCell"/>
</dbReference>
<sequence length="215" mass="25297">MWTRIRAQSLLLLFLLLKPLQFQWINDPQFPADKLEEFEDYLEYLFGTGPTRPPTKETFKSRVIVDRERPLYDPDYCTEEIKMKNVHKKLLCVKEHFFLQTTYEDMQQICLDMFVPCKNGVKRCHRSKQLVKGVHCVLQSGYRMPECVYESSYTAGNVLLTCEWQNDIDDLFPANVNDIEKISSINLLSKRNLSYTHRSRRGFSKRLAGEARTLS</sequence>
<dbReference type="SMART" id="SM00092">
    <property type="entry name" value="RNAse_Pc"/>
    <property type="match status" value="1"/>
</dbReference>
<dbReference type="GO" id="GO:0050830">
    <property type="term" value="P:defense response to Gram-positive bacterium"/>
    <property type="evidence" value="ECO:0007669"/>
    <property type="project" value="TreeGrafter"/>
</dbReference>
<evidence type="ECO:0000313" key="12">
    <source>
        <dbReference type="RefSeq" id="XP_015106528.1"/>
    </source>
</evidence>
<feature type="chain" id="PRO_5026889408" description="Inactive ribonuclease-like protein 9" evidence="9">
    <location>
        <begin position="23"/>
        <end position="215"/>
    </location>
</feature>
<feature type="domain" description="Ribonuclease A-domain" evidence="10">
    <location>
        <begin position="52"/>
        <end position="172"/>
    </location>
</feature>
<evidence type="ECO:0000313" key="14">
    <source>
        <dbReference type="RefSeq" id="XP_072820050.1"/>
    </source>
</evidence>
<evidence type="ECO:0000313" key="11">
    <source>
        <dbReference type="Proteomes" id="UP001652581"/>
    </source>
</evidence>
<dbReference type="Proteomes" id="UP001652581">
    <property type="component" value="Chromosome 6"/>
</dbReference>
<reference evidence="12" key="1">
    <citation type="submission" date="2025-04" db="UniProtKB">
        <authorList>
            <consortium name="RefSeq"/>
        </authorList>
    </citation>
    <scope>IDENTIFICATION</scope>
    <source>
        <tissue evidence="12">Blood</tissue>
    </source>
</reference>
<dbReference type="RefSeq" id="XP_072820050.1">
    <property type="nucleotide sequence ID" value="XM_072963949.1"/>
</dbReference>
<dbReference type="PANTHER" id="PTHR11437">
    <property type="entry name" value="RIBONUCLEASE"/>
    <property type="match status" value="1"/>
</dbReference>
<dbReference type="RefSeq" id="XP_015106528.1">
    <property type="nucleotide sequence ID" value="XM_015251042.2"/>
</dbReference>
<dbReference type="InterPro" id="IPR036816">
    <property type="entry name" value="RNaseA-like_dom_sf"/>
</dbReference>
<accession>A0A6J0AZQ0</accession>
<keyword evidence="6 9" id="KW-0732">Signal</keyword>
<dbReference type="GeneID" id="102529112"/>